<dbReference type="AlphaFoldDB" id="A0A9X3AYS4"/>
<dbReference type="Proteomes" id="UP001149009">
    <property type="component" value="Unassembled WGS sequence"/>
</dbReference>
<evidence type="ECO:0000313" key="2">
    <source>
        <dbReference type="Proteomes" id="UP001149009"/>
    </source>
</evidence>
<name>A0A9X3AYS4_9HYPH</name>
<organism evidence="1 2">
    <name type="scientific">Chelativorans petroleitrophicus</name>
    <dbReference type="NCBI Taxonomy" id="2975484"/>
    <lineage>
        <taxon>Bacteria</taxon>
        <taxon>Pseudomonadati</taxon>
        <taxon>Pseudomonadota</taxon>
        <taxon>Alphaproteobacteria</taxon>
        <taxon>Hyphomicrobiales</taxon>
        <taxon>Phyllobacteriaceae</taxon>
        <taxon>Chelativorans</taxon>
    </lineage>
</organism>
<reference evidence="1" key="1">
    <citation type="submission" date="2022-08" db="EMBL/GenBank/DDBJ databases">
        <title>Chelativorans sichuanense sp. nov., a paraffin oil-degrading bacterium isolated from a mixture of oil-based drill cuttings and paddy soil.</title>
        <authorList>
            <person name="Yu J."/>
            <person name="Liu H."/>
            <person name="Chen Q."/>
        </authorList>
    </citation>
    <scope>NUCLEOTIDE SEQUENCE</scope>
    <source>
        <strain evidence="1">SCAU 2101</strain>
    </source>
</reference>
<gene>
    <name evidence="1" type="ORF">NYR54_00950</name>
</gene>
<evidence type="ECO:0000313" key="1">
    <source>
        <dbReference type="EMBL" id="MCT8988865.1"/>
    </source>
</evidence>
<sequence>MTTGLEDTIETVPIRADVPVSMHPSSLIPFGKVLNQEGTIGVQALAAAREALTTAYTAFSQVEDAVKSLPLGDETRMIGGRPTKVSAGAIEELVQAVGKSEERVIGAVQRRYDELSRHHGALNTRVANALDVPSRKTPEGLAVAGAIWAHVKSLPSDKRMSFLMKAVEDGDKTTVAAVLHAPAYLSGMTDKQMATLRHRAAHVFAPTDAAQLEAVEAMMDRVAAAGSRVVERYGRVREMASPSAAHSKQKIKALAEGK</sequence>
<dbReference type="EMBL" id="JAODNV010000003">
    <property type="protein sequence ID" value="MCT8988865.1"/>
    <property type="molecule type" value="Genomic_DNA"/>
</dbReference>
<accession>A0A9X3AYS4</accession>
<proteinExistence type="predicted"/>
<comment type="caution">
    <text evidence="1">The sequence shown here is derived from an EMBL/GenBank/DDBJ whole genome shotgun (WGS) entry which is preliminary data.</text>
</comment>
<keyword evidence="2" id="KW-1185">Reference proteome</keyword>
<protein>
    <submittedName>
        <fullName evidence="1">Uncharacterized protein</fullName>
    </submittedName>
</protein>
<dbReference type="RefSeq" id="WP_261513512.1">
    <property type="nucleotide sequence ID" value="NZ_JAODNV010000003.1"/>
</dbReference>